<dbReference type="RefSeq" id="WP_194019583.1">
    <property type="nucleotide sequence ID" value="NZ_JADEVV010000019.1"/>
</dbReference>
<comment type="caution">
    <text evidence="1">The sequence shown here is derived from an EMBL/GenBank/DDBJ whole genome shotgun (WGS) entry which is preliminary data.</text>
</comment>
<dbReference type="SUPFAM" id="SSF51197">
    <property type="entry name" value="Clavaminate synthase-like"/>
    <property type="match status" value="1"/>
</dbReference>
<keyword evidence="2" id="KW-1185">Reference proteome</keyword>
<name>A0ABR9VS25_9SYNC</name>
<dbReference type="Proteomes" id="UP000658720">
    <property type="component" value="Unassembled WGS sequence"/>
</dbReference>
<sequence length="154" mass="17967">MFKKLGEVEKVKFKNWCVDKNNLMVKEKWFGKEIKEDRKMVWFGVGIELGKNEKFEGLEIDNGLKKRCLEFYGEDFNSLLLMRYGDGSKLNLHRDRDCFDKKVIIVNSGVCVFEYDGERKILEDGGIYEIDGKKSHGVVKVIGERYSLSIRKVL</sequence>
<organism evidence="1 2">
    <name type="scientific">Synechocystis salina LEGE 00031</name>
    <dbReference type="NCBI Taxonomy" id="1828736"/>
    <lineage>
        <taxon>Bacteria</taxon>
        <taxon>Bacillati</taxon>
        <taxon>Cyanobacteriota</taxon>
        <taxon>Cyanophyceae</taxon>
        <taxon>Synechococcales</taxon>
        <taxon>Merismopediaceae</taxon>
        <taxon>Synechocystis</taxon>
    </lineage>
</organism>
<reference evidence="1 2" key="1">
    <citation type="submission" date="2020-10" db="EMBL/GenBank/DDBJ databases">
        <authorList>
            <person name="Castelo-Branco R."/>
            <person name="Eusebio N."/>
            <person name="Adriana R."/>
            <person name="Vieira A."/>
            <person name="Brugerolle De Fraissinette N."/>
            <person name="Rezende De Castro R."/>
            <person name="Schneider M.P."/>
            <person name="Vasconcelos V."/>
            <person name="Leao P.N."/>
        </authorList>
    </citation>
    <scope>NUCLEOTIDE SEQUENCE [LARGE SCALE GENOMIC DNA]</scope>
    <source>
        <strain evidence="1 2">LEGE 00031</strain>
    </source>
</reference>
<accession>A0ABR9VS25</accession>
<dbReference type="Gene3D" id="2.60.120.590">
    <property type="entry name" value="Alpha-ketoglutarate-dependent dioxygenase AlkB-like"/>
    <property type="match status" value="1"/>
</dbReference>
<evidence type="ECO:0000313" key="2">
    <source>
        <dbReference type="Proteomes" id="UP000658720"/>
    </source>
</evidence>
<gene>
    <name evidence="1" type="ORF">IQ217_08275</name>
</gene>
<protein>
    <submittedName>
        <fullName evidence="1">Uncharacterized protein</fullName>
    </submittedName>
</protein>
<evidence type="ECO:0000313" key="1">
    <source>
        <dbReference type="EMBL" id="MBE9253841.1"/>
    </source>
</evidence>
<dbReference type="EMBL" id="JADEVV010000019">
    <property type="protein sequence ID" value="MBE9253841.1"/>
    <property type="molecule type" value="Genomic_DNA"/>
</dbReference>
<proteinExistence type="predicted"/>
<dbReference type="InterPro" id="IPR037151">
    <property type="entry name" value="AlkB-like_sf"/>
</dbReference>